<protein>
    <submittedName>
        <fullName evidence="6">LysR family transcriptional regulator</fullName>
    </submittedName>
</protein>
<dbReference type="RefSeq" id="WP_131311481.1">
    <property type="nucleotide sequence ID" value="NZ_SJFN01000044.1"/>
</dbReference>
<keyword evidence="3" id="KW-0238">DNA-binding</keyword>
<dbReference type="GO" id="GO:0043565">
    <property type="term" value="F:sequence-specific DNA binding"/>
    <property type="evidence" value="ECO:0007669"/>
    <property type="project" value="TreeGrafter"/>
</dbReference>
<comment type="caution">
    <text evidence="6">The sequence shown here is derived from an EMBL/GenBank/DDBJ whole genome shotgun (WGS) entry which is preliminary data.</text>
</comment>
<evidence type="ECO:0000313" key="6">
    <source>
        <dbReference type="EMBL" id="TBW33433.1"/>
    </source>
</evidence>
<keyword evidence="4" id="KW-0804">Transcription</keyword>
<dbReference type="PROSITE" id="PS50931">
    <property type="entry name" value="HTH_LYSR"/>
    <property type="match status" value="1"/>
</dbReference>
<dbReference type="InterPro" id="IPR000847">
    <property type="entry name" value="LysR_HTH_N"/>
</dbReference>
<keyword evidence="2" id="KW-0805">Transcription regulation</keyword>
<dbReference type="FunFam" id="1.10.10.10:FF:000001">
    <property type="entry name" value="LysR family transcriptional regulator"/>
    <property type="match status" value="1"/>
</dbReference>
<keyword evidence="7" id="KW-1185">Reference proteome</keyword>
<comment type="similarity">
    <text evidence="1">Belongs to the LysR transcriptional regulatory family.</text>
</comment>
<dbReference type="InterPro" id="IPR058163">
    <property type="entry name" value="LysR-type_TF_proteobact-type"/>
</dbReference>
<dbReference type="InterPro" id="IPR036388">
    <property type="entry name" value="WH-like_DNA-bd_sf"/>
</dbReference>
<accession>A0A4Q9VFA2</accession>
<evidence type="ECO:0000259" key="5">
    <source>
        <dbReference type="PROSITE" id="PS50931"/>
    </source>
</evidence>
<gene>
    <name evidence="6" type="ORF">EYW49_20420</name>
</gene>
<dbReference type="Gene3D" id="3.40.190.290">
    <property type="match status" value="1"/>
</dbReference>
<evidence type="ECO:0000256" key="3">
    <source>
        <dbReference type="ARBA" id="ARBA00023125"/>
    </source>
</evidence>
<dbReference type="SUPFAM" id="SSF53850">
    <property type="entry name" value="Periplasmic binding protein-like II"/>
    <property type="match status" value="1"/>
</dbReference>
<proteinExistence type="inferred from homology"/>
<dbReference type="Proteomes" id="UP000292781">
    <property type="component" value="Unassembled WGS sequence"/>
</dbReference>
<dbReference type="CDD" id="cd08471">
    <property type="entry name" value="PBP2_CrgA_like_2"/>
    <property type="match status" value="1"/>
</dbReference>
<dbReference type="InterPro" id="IPR036390">
    <property type="entry name" value="WH_DNA-bd_sf"/>
</dbReference>
<evidence type="ECO:0000313" key="7">
    <source>
        <dbReference type="Proteomes" id="UP000292781"/>
    </source>
</evidence>
<dbReference type="Gene3D" id="1.10.10.10">
    <property type="entry name" value="Winged helix-like DNA-binding domain superfamily/Winged helix DNA-binding domain"/>
    <property type="match status" value="1"/>
</dbReference>
<dbReference type="SUPFAM" id="SSF46785">
    <property type="entry name" value="Winged helix' DNA-binding domain"/>
    <property type="match status" value="1"/>
</dbReference>
<dbReference type="PANTHER" id="PTHR30537:SF5">
    <property type="entry name" value="HTH-TYPE TRANSCRIPTIONAL ACTIVATOR TTDR-RELATED"/>
    <property type="match status" value="1"/>
</dbReference>
<dbReference type="Pfam" id="PF03466">
    <property type="entry name" value="LysR_substrate"/>
    <property type="match status" value="1"/>
</dbReference>
<dbReference type="EMBL" id="SJFN01000044">
    <property type="protein sequence ID" value="TBW33433.1"/>
    <property type="molecule type" value="Genomic_DNA"/>
</dbReference>
<dbReference type="OrthoDB" id="9786526at2"/>
<dbReference type="AlphaFoldDB" id="A0A4Q9VFA2"/>
<sequence length="310" mass="33395">MDRLEAMSILLTAVEAGSLSAAGRRLGVPLATVSRKVSELEAHLGTRIFNRASRQLTPTDAGVAYIAACRRILDEVDEAERIAAGEFRTPKGDLIITAPIVFGRLHLLPVVTDFLRTYPEIDIRLVLADRMVDLLEDQVDVALRIGALPDSGLVAIRIGTIRQIVCASPAYLAEYGTPRDLDDLGRHVCVTFSGLATAGQWRFPSGSITPRTRLVVDTAEAAIDAAVAGVGITRVLCYQAAAAARAGTLQVLLEDLEPPPLPVNLVHTGERLLPLKLRAFLDFATPRVKAHLAEATCVFLWPKDRADAPA</sequence>
<dbReference type="GO" id="GO:0003700">
    <property type="term" value="F:DNA-binding transcription factor activity"/>
    <property type="evidence" value="ECO:0007669"/>
    <property type="project" value="InterPro"/>
</dbReference>
<organism evidence="6 7">
    <name type="scientific">Siculibacillus lacustris</name>
    <dbReference type="NCBI Taxonomy" id="1549641"/>
    <lineage>
        <taxon>Bacteria</taxon>
        <taxon>Pseudomonadati</taxon>
        <taxon>Pseudomonadota</taxon>
        <taxon>Alphaproteobacteria</taxon>
        <taxon>Hyphomicrobiales</taxon>
        <taxon>Ancalomicrobiaceae</taxon>
        <taxon>Siculibacillus</taxon>
    </lineage>
</organism>
<dbReference type="Pfam" id="PF00126">
    <property type="entry name" value="HTH_1"/>
    <property type="match status" value="1"/>
</dbReference>
<dbReference type="GO" id="GO:0006351">
    <property type="term" value="P:DNA-templated transcription"/>
    <property type="evidence" value="ECO:0007669"/>
    <property type="project" value="TreeGrafter"/>
</dbReference>
<evidence type="ECO:0000256" key="4">
    <source>
        <dbReference type="ARBA" id="ARBA00023163"/>
    </source>
</evidence>
<name>A0A4Q9VFA2_9HYPH</name>
<reference evidence="6 7" key="1">
    <citation type="submission" date="2019-02" db="EMBL/GenBank/DDBJ databases">
        <title>Siculibacillus lacustris gen. nov., sp. nov., a new rosette-forming bacterium isolated from a freshwater crater lake (Lake St. Ana, Romania).</title>
        <authorList>
            <person name="Felfoldi T."/>
            <person name="Marton Z."/>
            <person name="Szabo A."/>
            <person name="Mentes A."/>
            <person name="Boka K."/>
            <person name="Marialigeti K."/>
            <person name="Mathe I."/>
            <person name="Koncz M."/>
            <person name="Schumann P."/>
            <person name="Toth E."/>
        </authorList>
    </citation>
    <scope>NUCLEOTIDE SEQUENCE [LARGE SCALE GENOMIC DNA]</scope>
    <source>
        <strain evidence="6 7">SA-279</strain>
    </source>
</reference>
<dbReference type="InterPro" id="IPR005119">
    <property type="entry name" value="LysR_subst-bd"/>
</dbReference>
<feature type="domain" description="HTH lysR-type" evidence="5">
    <location>
        <begin position="1"/>
        <end position="59"/>
    </location>
</feature>
<evidence type="ECO:0000256" key="1">
    <source>
        <dbReference type="ARBA" id="ARBA00009437"/>
    </source>
</evidence>
<dbReference type="PANTHER" id="PTHR30537">
    <property type="entry name" value="HTH-TYPE TRANSCRIPTIONAL REGULATOR"/>
    <property type="match status" value="1"/>
</dbReference>
<evidence type="ECO:0000256" key="2">
    <source>
        <dbReference type="ARBA" id="ARBA00023015"/>
    </source>
</evidence>